<keyword evidence="1" id="KW-0472">Membrane</keyword>
<gene>
    <name evidence="3" type="ORF">SAMEA104719789_00913</name>
</gene>
<evidence type="ECO:0000256" key="1">
    <source>
        <dbReference type="SAM" id="Phobius"/>
    </source>
</evidence>
<accession>A0A383TZ28</accession>
<dbReference type="Proteomes" id="UP000262142">
    <property type="component" value="Unassembled WGS sequence"/>
</dbReference>
<feature type="transmembrane region" description="Helical" evidence="1">
    <location>
        <begin position="233"/>
        <end position="254"/>
    </location>
</feature>
<feature type="transmembrane region" description="Helical" evidence="1">
    <location>
        <begin position="261"/>
        <end position="278"/>
    </location>
</feature>
<dbReference type="InterPro" id="IPR037185">
    <property type="entry name" value="EmrE-like"/>
</dbReference>
<sequence>MGFLLASIVASVLVSILLKLARKKHVNIAQAVAINYPIATVCSLLFLKPNFSEFKFQSGGIYFILLGILLPTVFVIMGKAIQQQGIIKADAAQRISLVIGLIFSFFIWKEDLASQKILGVLLAFSALIFLLLKSGKQQSKKNSWWLLLLVWLGYGSIDVLFKLISQTTNNDFAITLTFGFILAGILIFSYLYLNKVNFKRSSIIAGFILGLLNFANIFSYIKAHQVLHENPSLVFTGMNIGVIALATLLGLFIFKEKISHWNYLGIGLAILAIIVLFLPL</sequence>
<feature type="transmembrane region" description="Helical" evidence="1">
    <location>
        <begin position="173"/>
        <end position="193"/>
    </location>
</feature>
<dbReference type="AlphaFoldDB" id="A0A383TZ28"/>
<feature type="transmembrane region" description="Helical" evidence="1">
    <location>
        <begin position="91"/>
        <end position="108"/>
    </location>
</feature>
<dbReference type="SUPFAM" id="SSF103481">
    <property type="entry name" value="Multidrug resistance efflux transporter EmrE"/>
    <property type="match status" value="2"/>
</dbReference>
<reference evidence="3 4" key="1">
    <citation type="submission" date="2018-09" db="EMBL/GenBank/DDBJ databases">
        <authorList>
            <consortium name="Pathogen Informatics"/>
        </authorList>
    </citation>
    <scope>NUCLEOTIDE SEQUENCE [LARGE SCALE GENOMIC DNA]</scope>
    <source>
        <strain evidence="3 4">OH-22767</strain>
    </source>
</reference>
<feature type="domain" description="EamA" evidence="2">
    <location>
        <begin position="3"/>
        <end position="131"/>
    </location>
</feature>
<organism evidence="3 4">
    <name type="scientific">Candidatus Ornithobacterium hominis</name>
    <dbReference type="NCBI Taxonomy" id="2497989"/>
    <lineage>
        <taxon>Bacteria</taxon>
        <taxon>Pseudomonadati</taxon>
        <taxon>Bacteroidota</taxon>
        <taxon>Flavobacteriia</taxon>
        <taxon>Flavobacteriales</taxon>
        <taxon>Weeksellaceae</taxon>
        <taxon>Ornithobacterium</taxon>
    </lineage>
</organism>
<evidence type="ECO:0000313" key="4">
    <source>
        <dbReference type="Proteomes" id="UP000262142"/>
    </source>
</evidence>
<feature type="transmembrane region" description="Helical" evidence="1">
    <location>
        <begin position="6"/>
        <end position="21"/>
    </location>
</feature>
<dbReference type="Gene3D" id="1.10.3730.20">
    <property type="match status" value="1"/>
</dbReference>
<dbReference type="EMBL" id="UNSC01000003">
    <property type="protein sequence ID" value="SZD72468.1"/>
    <property type="molecule type" value="Genomic_DNA"/>
</dbReference>
<evidence type="ECO:0000313" key="3">
    <source>
        <dbReference type="EMBL" id="SZD72468.1"/>
    </source>
</evidence>
<keyword evidence="4" id="KW-1185">Reference proteome</keyword>
<feature type="transmembrane region" description="Helical" evidence="1">
    <location>
        <begin position="114"/>
        <end position="132"/>
    </location>
</feature>
<feature type="transmembrane region" description="Helical" evidence="1">
    <location>
        <begin position="202"/>
        <end position="221"/>
    </location>
</feature>
<keyword evidence="1" id="KW-0812">Transmembrane</keyword>
<feature type="transmembrane region" description="Helical" evidence="1">
    <location>
        <begin position="144"/>
        <end position="161"/>
    </location>
</feature>
<dbReference type="OrthoDB" id="1524053at2"/>
<protein>
    <submittedName>
        <fullName evidence="3">EamA-like transporter family</fullName>
    </submittedName>
</protein>
<dbReference type="RefSeq" id="WP_119059252.1">
    <property type="nucleotide sequence ID" value="NZ_UNSC01000003.1"/>
</dbReference>
<dbReference type="GO" id="GO:0016020">
    <property type="term" value="C:membrane"/>
    <property type="evidence" value="ECO:0007669"/>
    <property type="project" value="InterPro"/>
</dbReference>
<feature type="transmembrane region" description="Helical" evidence="1">
    <location>
        <begin position="59"/>
        <end position="79"/>
    </location>
</feature>
<dbReference type="Pfam" id="PF00892">
    <property type="entry name" value="EamA"/>
    <property type="match status" value="1"/>
</dbReference>
<evidence type="ECO:0000259" key="2">
    <source>
        <dbReference type="Pfam" id="PF00892"/>
    </source>
</evidence>
<name>A0A383TZ28_9FLAO</name>
<keyword evidence="1" id="KW-1133">Transmembrane helix</keyword>
<feature type="transmembrane region" description="Helical" evidence="1">
    <location>
        <begin position="28"/>
        <end position="47"/>
    </location>
</feature>
<proteinExistence type="predicted"/>
<dbReference type="InterPro" id="IPR000620">
    <property type="entry name" value="EamA_dom"/>
</dbReference>